<gene>
    <name evidence="2" type="ORF">CPPEL_06010</name>
</gene>
<dbReference type="EMBL" id="CP033898">
    <property type="protein sequence ID" value="AZA09321.1"/>
    <property type="molecule type" value="Genomic_DNA"/>
</dbReference>
<dbReference type="AlphaFoldDB" id="A0A3G6IU95"/>
<dbReference type="Pfam" id="PF02810">
    <property type="entry name" value="SEC-C"/>
    <property type="match status" value="1"/>
</dbReference>
<protein>
    <recommendedName>
        <fullName evidence="1">YchJ-like middle NTF2-like domain-containing protein</fullName>
    </recommendedName>
</protein>
<reference evidence="2 3" key="1">
    <citation type="submission" date="2018-11" db="EMBL/GenBank/DDBJ databases">
        <authorList>
            <person name="Kleinhagauer T."/>
            <person name="Glaeser S.P."/>
            <person name="Spergser J."/>
            <person name="Ruckert C."/>
            <person name="Kaempfer P."/>
            <person name="Busse H.-J."/>
        </authorList>
    </citation>
    <scope>NUCLEOTIDE SEQUENCE [LARGE SCALE GENOMIC DNA]</scope>
    <source>
        <strain evidence="2 3">812CH</strain>
    </source>
</reference>
<dbReference type="Pfam" id="PF17775">
    <property type="entry name" value="YchJ_M-like"/>
    <property type="match status" value="1"/>
</dbReference>
<evidence type="ECO:0000313" key="3">
    <source>
        <dbReference type="Proteomes" id="UP000271426"/>
    </source>
</evidence>
<dbReference type="InterPro" id="IPR004027">
    <property type="entry name" value="SEC_C_motif"/>
</dbReference>
<dbReference type="InterPro" id="IPR048469">
    <property type="entry name" value="YchJ-like_M"/>
</dbReference>
<dbReference type="OrthoDB" id="21421at2"/>
<name>A0A3G6IU95_9CORY</name>
<dbReference type="Gene3D" id="3.10.450.50">
    <property type="match status" value="1"/>
</dbReference>
<organism evidence="2 3">
    <name type="scientific">Corynebacterium pseudopelargi</name>
    <dbReference type="NCBI Taxonomy" id="2080757"/>
    <lineage>
        <taxon>Bacteria</taxon>
        <taxon>Bacillati</taxon>
        <taxon>Actinomycetota</taxon>
        <taxon>Actinomycetes</taxon>
        <taxon>Mycobacteriales</taxon>
        <taxon>Corynebacteriaceae</taxon>
        <taxon>Corynebacterium</taxon>
    </lineage>
</organism>
<accession>A0A3G6IU95</accession>
<keyword evidence="3" id="KW-1185">Reference proteome</keyword>
<feature type="domain" description="YchJ-like middle NTF2-like" evidence="1">
    <location>
        <begin position="29"/>
        <end position="123"/>
    </location>
</feature>
<evidence type="ECO:0000259" key="1">
    <source>
        <dbReference type="Pfam" id="PF17775"/>
    </source>
</evidence>
<sequence>MSKQCICGSSQLFDACCGPLLSGEKKAPTAERLMRSRFSAFATGNREYLLQTWDPNTVPDSLELDPDITFESLQIVDTHRGGLFDDQGVVEFIARYDHDGTKGSQHERSFFRRLNGAWVYTSGIVNT</sequence>
<proteinExistence type="predicted"/>
<dbReference type="Proteomes" id="UP000271426">
    <property type="component" value="Chromosome"/>
</dbReference>
<dbReference type="KEGG" id="cpso:CPPEL_06010"/>
<dbReference type="RefSeq" id="WP_123960261.1">
    <property type="nucleotide sequence ID" value="NZ_CP033898.1"/>
</dbReference>
<dbReference type="SUPFAM" id="SSF54427">
    <property type="entry name" value="NTF2-like"/>
    <property type="match status" value="1"/>
</dbReference>
<dbReference type="InterPro" id="IPR032710">
    <property type="entry name" value="NTF2-like_dom_sf"/>
</dbReference>
<evidence type="ECO:0000313" key="2">
    <source>
        <dbReference type="EMBL" id="AZA09321.1"/>
    </source>
</evidence>